<feature type="DNA-binding region" description="H-T-H motif" evidence="4">
    <location>
        <begin position="28"/>
        <end position="47"/>
    </location>
</feature>
<dbReference type="SUPFAM" id="SSF46689">
    <property type="entry name" value="Homeodomain-like"/>
    <property type="match status" value="1"/>
</dbReference>
<comment type="caution">
    <text evidence="6">The sequence shown here is derived from an EMBL/GenBank/DDBJ whole genome shotgun (WGS) entry which is preliminary data.</text>
</comment>
<dbReference type="PANTHER" id="PTHR47506">
    <property type="entry name" value="TRANSCRIPTIONAL REGULATORY PROTEIN"/>
    <property type="match status" value="1"/>
</dbReference>
<evidence type="ECO:0000256" key="2">
    <source>
        <dbReference type="ARBA" id="ARBA00023125"/>
    </source>
</evidence>
<evidence type="ECO:0000313" key="6">
    <source>
        <dbReference type="EMBL" id="RZQ63301.1"/>
    </source>
</evidence>
<evidence type="ECO:0000256" key="1">
    <source>
        <dbReference type="ARBA" id="ARBA00023015"/>
    </source>
</evidence>
<dbReference type="Pfam" id="PF00440">
    <property type="entry name" value="TetR_N"/>
    <property type="match status" value="1"/>
</dbReference>
<proteinExistence type="predicted"/>
<accession>A0A4Q7J6N8</accession>
<sequence>MPRRTDTRQRMLESAAELFPARGYHGTGLNELLSSGEAPKGSLYFHFPGGKEQLAVEAVELSARRLCEELRTLLAHNAEHPGNAIVAVTDALAESLTRSGFTKGCPLATISLEAAGGSEPIRAACEEGYRSWHEVISVYLVGRGLPQPGADTLATIALTSIEGALLLSRTQRDITPLRTIGEFLRVTFERELS</sequence>
<reference evidence="6 7" key="1">
    <citation type="submission" date="2019-02" db="EMBL/GenBank/DDBJ databases">
        <title>Draft genome sequence of Amycolatopsis sp. 8-3EHSu isolated from roots of Suaeda maritima.</title>
        <authorList>
            <person name="Duangmal K."/>
            <person name="Chantavorakit T."/>
        </authorList>
    </citation>
    <scope>NUCLEOTIDE SEQUENCE [LARGE SCALE GENOMIC DNA]</scope>
    <source>
        <strain evidence="6 7">8-3EHSu</strain>
    </source>
</reference>
<dbReference type="Pfam" id="PF21993">
    <property type="entry name" value="TetR_C_13_2"/>
    <property type="match status" value="1"/>
</dbReference>
<dbReference type="GO" id="GO:0003677">
    <property type="term" value="F:DNA binding"/>
    <property type="evidence" value="ECO:0007669"/>
    <property type="project" value="UniProtKB-UniRule"/>
</dbReference>
<name>A0A4Q7J6N8_9PSEU</name>
<dbReference type="Proteomes" id="UP000292003">
    <property type="component" value="Unassembled WGS sequence"/>
</dbReference>
<evidence type="ECO:0000256" key="3">
    <source>
        <dbReference type="ARBA" id="ARBA00023163"/>
    </source>
</evidence>
<dbReference type="SUPFAM" id="SSF48498">
    <property type="entry name" value="Tetracyclin repressor-like, C-terminal domain"/>
    <property type="match status" value="1"/>
</dbReference>
<dbReference type="Gene3D" id="1.10.357.10">
    <property type="entry name" value="Tetracycline Repressor, domain 2"/>
    <property type="match status" value="1"/>
</dbReference>
<keyword evidence="7" id="KW-1185">Reference proteome</keyword>
<protein>
    <submittedName>
        <fullName evidence="6">TetR/AcrR family transcriptional regulator</fullName>
    </submittedName>
</protein>
<dbReference type="InterPro" id="IPR054156">
    <property type="entry name" value="YxaF_TetR_C"/>
</dbReference>
<dbReference type="PANTHER" id="PTHR47506:SF3">
    <property type="entry name" value="HTH-TYPE TRANSCRIPTIONAL REGULATOR LMRA"/>
    <property type="match status" value="1"/>
</dbReference>
<dbReference type="AlphaFoldDB" id="A0A4Q7J6N8"/>
<dbReference type="OrthoDB" id="4567939at2"/>
<evidence type="ECO:0000259" key="5">
    <source>
        <dbReference type="PROSITE" id="PS50977"/>
    </source>
</evidence>
<keyword evidence="2 4" id="KW-0238">DNA-binding</keyword>
<dbReference type="PROSITE" id="PS50977">
    <property type="entry name" value="HTH_TETR_2"/>
    <property type="match status" value="1"/>
</dbReference>
<dbReference type="InterPro" id="IPR009057">
    <property type="entry name" value="Homeodomain-like_sf"/>
</dbReference>
<keyword evidence="3" id="KW-0804">Transcription</keyword>
<evidence type="ECO:0000256" key="4">
    <source>
        <dbReference type="PROSITE-ProRule" id="PRU00335"/>
    </source>
</evidence>
<gene>
    <name evidence="6" type="ORF">EWH70_12645</name>
</gene>
<feature type="domain" description="HTH tetR-type" evidence="5">
    <location>
        <begin position="5"/>
        <end position="65"/>
    </location>
</feature>
<dbReference type="RefSeq" id="WP_130475554.1">
    <property type="nucleotide sequence ID" value="NZ_SFCC01000006.1"/>
</dbReference>
<organism evidence="6 7">
    <name type="scientific">Amycolatopsis suaedae</name>
    <dbReference type="NCBI Taxonomy" id="2510978"/>
    <lineage>
        <taxon>Bacteria</taxon>
        <taxon>Bacillati</taxon>
        <taxon>Actinomycetota</taxon>
        <taxon>Actinomycetes</taxon>
        <taxon>Pseudonocardiales</taxon>
        <taxon>Pseudonocardiaceae</taxon>
        <taxon>Amycolatopsis</taxon>
    </lineage>
</organism>
<keyword evidence="1" id="KW-0805">Transcription regulation</keyword>
<dbReference type="InterPro" id="IPR001647">
    <property type="entry name" value="HTH_TetR"/>
</dbReference>
<dbReference type="InterPro" id="IPR036271">
    <property type="entry name" value="Tet_transcr_reg_TetR-rel_C_sf"/>
</dbReference>
<evidence type="ECO:0000313" key="7">
    <source>
        <dbReference type="Proteomes" id="UP000292003"/>
    </source>
</evidence>
<dbReference type="EMBL" id="SFCC01000006">
    <property type="protein sequence ID" value="RZQ63301.1"/>
    <property type="molecule type" value="Genomic_DNA"/>
</dbReference>